<accession>A0A8B0SYB8</accession>
<dbReference type="AlphaFoldDB" id="A0A8B0SYB8"/>
<geneLocation type="plasmid" evidence="1">
    <name>p17-15-vir-like</name>
</geneLocation>
<dbReference type="EMBL" id="MN956836">
    <property type="protein sequence ID" value="QTX14192.1"/>
    <property type="molecule type" value="Genomic_DNA"/>
</dbReference>
<keyword evidence="1" id="KW-0614">Plasmid</keyword>
<proteinExistence type="predicted"/>
<organism evidence="1">
    <name type="scientific">Klebsiella pneumoniae</name>
    <dbReference type="NCBI Taxonomy" id="573"/>
    <lineage>
        <taxon>Bacteria</taxon>
        <taxon>Pseudomonadati</taxon>
        <taxon>Pseudomonadota</taxon>
        <taxon>Gammaproteobacteria</taxon>
        <taxon>Enterobacterales</taxon>
        <taxon>Enterobacteriaceae</taxon>
        <taxon>Klebsiella/Raoultella group</taxon>
        <taxon>Klebsiella</taxon>
        <taxon>Klebsiella pneumoniae complex</taxon>
    </lineage>
</organism>
<reference evidence="1" key="1">
    <citation type="submission" date="2020-01" db="EMBL/GenBank/DDBJ databases">
        <authorList>
            <person name="Qin S."/>
        </authorList>
    </citation>
    <scope>NUCLEOTIDE SEQUENCE</scope>
    <source>
        <strain evidence="1">CVir17-16-YZ6g</strain>
        <plasmid evidence="1">p17-15-vir-like</plasmid>
    </source>
</reference>
<sequence length="121" mass="13602">MFNAGKTEAPECVIEQPVDFPMQLQDRADWPARRWQVIALHRQGRDGLLLLLLVLEPVPWSQLLEIDVHVIPPEKNWKNELLKPFACCDGQCARATRAARMTSAVHACASPPSLLRLGSDH</sequence>
<protein>
    <submittedName>
        <fullName evidence="1">Uncharacterized protein</fullName>
    </submittedName>
</protein>
<name>A0A8B0SYB8_KLEPN</name>
<evidence type="ECO:0000313" key="1">
    <source>
        <dbReference type="EMBL" id="QTX14192.1"/>
    </source>
</evidence>